<dbReference type="InterPro" id="IPR029017">
    <property type="entry name" value="Enolase-like_N"/>
</dbReference>
<dbReference type="PANTHER" id="PTHR48080">
    <property type="entry name" value="D-GALACTONATE DEHYDRATASE-RELATED"/>
    <property type="match status" value="1"/>
</dbReference>
<dbReference type="PANTHER" id="PTHR48080:SF2">
    <property type="entry name" value="D-GALACTONATE DEHYDRATASE"/>
    <property type="match status" value="1"/>
</dbReference>
<dbReference type="SUPFAM" id="SSF51604">
    <property type="entry name" value="Enolase C-terminal domain-like"/>
    <property type="match status" value="1"/>
</dbReference>
<dbReference type="GO" id="GO:0016829">
    <property type="term" value="F:lyase activity"/>
    <property type="evidence" value="ECO:0007669"/>
    <property type="project" value="UniProtKB-KW"/>
</dbReference>
<dbReference type="InterPro" id="IPR013342">
    <property type="entry name" value="Mandelate_racemase_C"/>
</dbReference>
<sequence length="400" mass="43979">MNITGVETIRLDEFPNLVWVRIATDAGIVGLGETFFGASAVEAYIHDWCTPKLIGRDALAIQARANEMTDYLGWRGAGVETRAYSAVDIALWDIFGKAHGRPIADMLGGRSRNSIRTYNTCAGYKYVRDASAQTVANWHAGETDGPYEDLEAFLTDAGALAQSLLEEGITAMKIWPFDIAAERTGGFDISPDELRAAMKPFVQIREAVGEAMDIMVEFHSLWSLPMAKKLARELAPFKTYWHEDPFRLDNISDLKDYAAASQAFVCASETLAYTHAFREYLESGAAGVVMLDLSWCGGITQARKIAAMAEAYKVPIAPHDCTGPVVYAASCQLSLHAANALIQESVRALYTGWYTEVATGLPTVERGFITIPEAPGHGVDFRDDVFERPDMKRRLSGRLD</sequence>
<name>A0A7X3S7M4_9HYPH</name>
<dbReference type="Proteomes" id="UP000433101">
    <property type="component" value="Unassembled WGS sequence"/>
</dbReference>
<dbReference type="Gene3D" id="3.20.20.120">
    <property type="entry name" value="Enolase-like C-terminal domain"/>
    <property type="match status" value="1"/>
</dbReference>
<keyword evidence="1" id="KW-0456">Lyase</keyword>
<evidence type="ECO:0000313" key="3">
    <source>
        <dbReference type="EMBL" id="MXN64890.1"/>
    </source>
</evidence>
<protein>
    <submittedName>
        <fullName evidence="3">Mandelate racemase/muconate lactonizing enzyme family protein</fullName>
    </submittedName>
</protein>
<gene>
    <name evidence="3" type="ORF">GR183_08220</name>
</gene>
<dbReference type="AlphaFoldDB" id="A0A7X3S7M4"/>
<dbReference type="SFLD" id="SFLDS00001">
    <property type="entry name" value="Enolase"/>
    <property type="match status" value="1"/>
</dbReference>
<accession>A0A7X3S7M4</accession>
<dbReference type="SFLD" id="SFLDG00179">
    <property type="entry name" value="mandelate_racemase"/>
    <property type="match status" value="1"/>
</dbReference>
<dbReference type="CDD" id="cd03316">
    <property type="entry name" value="MR_like"/>
    <property type="match status" value="1"/>
</dbReference>
<dbReference type="InterPro" id="IPR036849">
    <property type="entry name" value="Enolase-like_C_sf"/>
</dbReference>
<dbReference type="Gene3D" id="3.30.390.10">
    <property type="entry name" value="Enolase-like, N-terminal domain"/>
    <property type="match status" value="1"/>
</dbReference>
<dbReference type="SUPFAM" id="SSF54826">
    <property type="entry name" value="Enolase N-terminal domain-like"/>
    <property type="match status" value="1"/>
</dbReference>
<dbReference type="RefSeq" id="WP_160775127.1">
    <property type="nucleotide sequence ID" value="NZ_WUMV01000003.1"/>
</dbReference>
<dbReference type="InterPro" id="IPR034593">
    <property type="entry name" value="DgoD-like"/>
</dbReference>
<dbReference type="InterPro" id="IPR029065">
    <property type="entry name" value="Enolase_C-like"/>
</dbReference>
<dbReference type="Pfam" id="PF02746">
    <property type="entry name" value="MR_MLE_N"/>
    <property type="match status" value="1"/>
</dbReference>
<evidence type="ECO:0000259" key="2">
    <source>
        <dbReference type="SMART" id="SM00922"/>
    </source>
</evidence>
<dbReference type="Pfam" id="PF13378">
    <property type="entry name" value="MR_MLE_C"/>
    <property type="match status" value="1"/>
</dbReference>
<proteinExistence type="predicted"/>
<feature type="domain" description="Mandelate racemase/muconate lactonizing enzyme C-terminal" evidence="2">
    <location>
        <begin position="154"/>
        <end position="267"/>
    </location>
</feature>
<keyword evidence="4" id="KW-1185">Reference proteome</keyword>
<dbReference type="SMART" id="SM00922">
    <property type="entry name" value="MR_MLE"/>
    <property type="match status" value="1"/>
</dbReference>
<reference evidence="3 4" key="1">
    <citation type="submission" date="2019-12" db="EMBL/GenBank/DDBJ databases">
        <authorList>
            <person name="Li M."/>
        </authorList>
    </citation>
    <scope>NUCLEOTIDE SEQUENCE [LARGE SCALE GENOMIC DNA]</scope>
    <source>
        <strain evidence="3 4">GBMRC 2046</strain>
    </source>
</reference>
<dbReference type="EMBL" id="WUMV01000003">
    <property type="protein sequence ID" value="MXN64890.1"/>
    <property type="molecule type" value="Genomic_DNA"/>
</dbReference>
<dbReference type="InterPro" id="IPR013341">
    <property type="entry name" value="Mandelate_racemase_N_dom"/>
</dbReference>
<evidence type="ECO:0000313" key="4">
    <source>
        <dbReference type="Proteomes" id="UP000433101"/>
    </source>
</evidence>
<evidence type="ECO:0000256" key="1">
    <source>
        <dbReference type="ARBA" id="ARBA00023239"/>
    </source>
</evidence>
<comment type="caution">
    <text evidence="3">The sequence shown here is derived from an EMBL/GenBank/DDBJ whole genome shotgun (WGS) entry which is preliminary data.</text>
</comment>
<organism evidence="3 4">
    <name type="scientific">Stappia sediminis</name>
    <dbReference type="NCBI Taxonomy" id="2692190"/>
    <lineage>
        <taxon>Bacteria</taxon>
        <taxon>Pseudomonadati</taxon>
        <taxon>Pseudomonadota</taxon>
        <taxon>Alphaproteobacteria</taxon>
        <taxon>Hyphomicrobiales</taxon>
        <taxon>Stappiaceae</taxon>
        <taxon>Stappia</taxon>
    </lineage>
</organism>